<protein>
    <submittedName>
        <fullName evidence="1">Uncharacterized protein</fullName>
    </submittedName>
</protein>
<reference evidence="1" key="2">
    <citation type="submission" date="2025-08" db="UniProtKB">
        <authorList>
            <consortium name="Ensembl"/>
        </authorList>
    </citation>
    <scope>IDENTIFICATION</scope>
    <source>
        <strain evidence="1">Thorbecke</strain>
    </source>
</reference>
<reference evidence="1" key="3">
    <citation type="submission" date="2025-09" db="UniProtKB">
        <authorList>
            <consortium name="Ensembl"/>
        </authorList>
    </citation>
    <scope>IDENTIFICATION</scope>
    <source>
        <strain evidence="1">Thorbecke</strain>
    </source>
</reference>
<sequence>LASRASTCSSNCEISCFANLTNTYYLMATEGSENFHRRQKKSWLMSTVSSAIREGWCIPRLQLKTGMNSPLFYRLYSWQAL</sequence>
<dbReference type="InParanoid" id="A0A5F9D212"/>
<proteinExistence type="predicted"/>
<name>A0A5F9D212_RABIT</name>
<evidence type="ECO:0000313" key="2">
    <source>
        <dbReference type="Proteomes" id="UP000001811"/>
    </source>
</evidence>
<dbReference type="Bgee" id="ENSOCUG00000031557">
    <property type="expression patterns" value="Expressed in liver and 1 other cell type or tissue"/>
</dbReference>
<evidence type="ECO:0000313" key="1">
    <source>
        <dbReference type="Ensembl" id="ENSOCUP00000039763.1"/>
    </source>
</evidence>
<organism evidence="1 2">
    <name type="scientific">Oryctolagus cuniculus</name>
    <name type="common">Rabbit</name>
    <dbReference type="NCBI Taxonomy" id="9986"/>
    <lineage>
        <taxon>Eukaryota</taxon>
        <taxon>Metazoa</taxon>
        <taxon>Chordata</taxon>
        <taxon>Craniata</taxon>
        <taxon>Vertebrata</taxon>
        <taxon>Euteleostomi</taxon>
        <taxon>Mammalia</taxon>
        <taxon>Eutheria</taxon>
        <taxon>Euarchontoglires</taxon>
        <taxon>Glires</taxon>
        <taxon>Lagomorpha</taxon>
        <taxon>Leporidae</taxon>
        <taxon>Oryctolagus</taxon>
    </lineage>
</organism>
<dbReference type="AlphaFoldDB" id="A0A5F9D212"/>
<reference evidence="1 2" key="1">
    <citation type="journal article" date="2011" name="Nature">
        <title>A high-resolution map of human evolutionary constraint using 29 mammals.</title>
        <authorList>
            <person name="Lindblad-Toh K."/>
            <person name="Garber M."/>
            <person name="Zuk O."/>
            <person name="Lin M.F."/>
            <person name="Parker B.J."/>
            <person name="Washietl S."/>
            <person name="Kheradpour P."/>
            <person name="Ernst J."/>
            <person name="Jordan G."/>
            <person name="Mauceli E."/>
            <person name="Ward L.D."/>
            <person name="Lowe C.B."/>
            <person name="Holloway A.K."/>
            <person name="Clamp M."/>
            <person name="Gnerre S."/>
            <person name="Alfoldi J."/>
            <person name="Beal K."/>
            <person name="Chang J."/>
            <person name="Clawson H."/>
            <person name="Cuff J."/>
            <person name="Di Palma F."/>
            <person name="Fitzgerald S."/>
            <person name="Flicek P."/>
            <person name="Guttman M."/>
            <person name="Hubisz M.J."/>
            <person name="Jaffe D.B."/>
            <person name="Jungreis I."/>
            <person name="Kent W.J."/>
            <person name="Kostka D."/>
            <person name="Lara M."/>
            <person name="Martins A.L."/>
            <person name="Massingham T."/>
            <person name="Moltke I."/>
            <person name="Raney B.J."/>
            <person name="Rasmussen M.D."/>
            <person name="Robinson J."/>
            <person name="Stark A."/>
            <person name="Vilella A.J."/>
            <person name="Wen J."/>
            <person name="Xie X."/>
            <person name="Zody M.C."/>
            <person name="Baldwin J."/>
            <person name="Bloom T."/>
            <person name="Chin C.W."/>
            <person name="Heiman D."/>
            <person name="Nicol R."/>
            <person name="Nusbaum C."/>
            <person name="Young S."/>
            <person name="Wilkinson J."/>
            <person name="Worley K.C."/>
            <person name="Kovar C.L."/>
            <person name="Muzny D.M."/>
            <person name="Gibbs R.A."/>
            <person name="Cree A."/>
            <person name="Dihn H.H."/>
            <person name="Fowler G."/>
            <person name="Jhangiani S."/>
            <person name="Joshi V."/>
            <person name="Lee S."/>
            <person name="Lewis L.R."/>
            <person name="Nazareth L.V."/>
            <person name="Okwuonu G."/>
            <person name="Santibanez J."/>
            <person name="Warren W.C."/>
            <person name="Mardis E.R."/>
            <person name="Weinstock G.M."/>
            <person name="Wilson R.K."/>
            <person name="Delehaunty K."/>
            <person name="Dooling D."/>
            <person name="Fronik C."/>
            <person name="Fulton L."/>
            <person name="Fulton B."/>
            <person name="Graves T."/>
            <person name="Minx P."/>
            <person name="Sodergren E."/>
            <person name="Birney E."/>
            <person name="Margulies E.H."/>
            <person name="Herrero J."/>
            <person name="Green E.D."/>
            <person name="Haussler D."/>
            <person name="Siepel A."/>
            <person name="Goldman N."/>
            <person name="Pollard K.S."/>
            <person name="Pedersen J.S."/>
            <person name="Lander E.S."/>
            <person name="Kellis M."/>
        </authorList>
    </citation>
    <scope>NUCLEOTIDE SEQUENCE [LARGE SCALE GENOMIC DNA]</scope>
    <source>
        <strain evidence="1 2">Thorbecke inbred</strain>
    </source>
</reference>
<dbReference type="EMBL" id="AAGW02041753">
    <property type="status" value="NOT_ANNOTATED_CDS"/>
    <property type="molecule type" value="Genomic_DNA"/>
</dbReference>
<dbReference type="Ensembl" id="ENSOCUT00000047968.1">
    <property type="protein sequence ID" value="ENSOCUP00000039763.1"/>
    <property type="gene ID" value="ENSOCUG00000031557.1"/>
</dbReference>
<dbReference type="Proteomes" id="UP000001811">
    <property type="component" value="Chromosome X"/>
</dbReference>
<accession>A0A5F9D212</accession>
<keyword evidence="2" id="KW-1185">Reference proteome</keyword>